<organism evidence="2 3">
    <name type="scientific">Polarella glacialis</name>
    <name type="common">Dinoflagellate</name>
    <dbReference type="NCBI Taxonomy" id="89957"/>
    <lineage>
        <taxon>Eukaryota</taxon>
        <taxon>Sar</taxon>
        <taxon>Alveolata</taxon>
        <taxon>Dinophyceae</taxon>
        <taxon>Suessiales</taxon>
        <taxon>Suessiaceae</taxon>
        <taxon>Polarella</taxon>
    </lineage>
</organism>
<evidence type="ECO:0000313" key="2">
    <source>
        <dbReference type="EMBL" id="CAE8583590.1"/>
    </source>
</evidence>
<feature type="compositionally biased region" description="Low complexity" evidence="1">
    <location>
        <begin position="79"/>
        <end position="99"/>
    </location>
</feature>
<evidence type="ECO:0000313" key="3">
    <source>
        <dbReference type="Proteomes" id="UP000654075"/>
    </source>
</evidence>
<gene>
    <name evidence="2" type="ORF">PGLA1383_LOCUS2551</name>
</gene>
<feature type="region of interest" description="Disordered" evidence="1">
    <location>
        <begin position="76"/>
        <end position="99"/>
    </location>
</feature>
<feature type="non-terminal residue" evidence="2">
    <location>
        <position position="1"/>
    </location>
</feature>
<dbReference type="EMBL" id="CAJNNV010000797">
    <property type="protein sequence ID" value="CAE8583590.1"/>
    <property type="molecule type" value="Genomic_DNA"/>
</dbReference>
<reference evidence="2" key="1">
    <citation type="submission" date="2021-02" db="EMBL/GenBank/DDBJ databases">
        <authorList>
            <person name="Dougan E. K."/>
            <person name="Rhodes N."/>
            <person name="Thang M."/>
            <person name="Chan C."/>
        </authorList>
    </citation>
    <scope>NUCLEOTIDE SEQUENCE</scope>
</reference>
<dbReference type="AlphaFoldDB" id="A0A813DBK7"/>
<keyword evidence="3" id="KW-1185">Reference proteome</keyword>
<name>A0A813DBK7_POLGL</name>
<dbReference type="Proteomes" id="UP000654075">
    <property type="component" value="Unassembled WGS sequence"/>
</dbReference>
<protein>
    <submittedName>
        <fullName evidence="2">Uncharacterized protein</fullName>
    </submittedName>
</protein>
<sequence>VMNPEVCCIHHPAAYFDDSERSSILQLLKEHVTKKGLELPDSEFRYRQPRTVFFSTGSPGLTTYADQVFDVSLEFPTEQQKQQQQQQQQQHTHTHTTGL</sequence>
<comment type="caution">
    <text evidence="2">The sequence shown here is derived from an EMBL/GenBank/DDBJ whole genome shotgun (WGS) entry which is preliminary data.</text>
</comment>
<evidence type="ECO:0000256" key="1">
    <source>
        <dbReference type="SAM" id="MobiDB-lite"/>
    </source>
</evidence>
<accession>A0A813DBK7</accession>
<proteinExistence type="predicted"/>